<keyword evidence="2" id="KW-0548">Nucleotidyltransferase</keyword>
<dbReference type="GeneID" id="70577392"/>
<dbReference type="Pfam" id="PF18765">
    <property type="entry name" value="Polbeta"/>
    <property type="match status" value="1"/>
</dbReference>
<dbReference type="InterPro" id="IPR043519">
    <property type="entry name" value="NT_sf"/>
</dbReference>
<dbReference type="RefSeq" id="WP_095177871.1">
    <property type="nucleotide sequence ID" value="NZ_JAHLNT010000009.1"/>
</dbReference>
<evidence type="ECO:0000313" key="2">
    <source>
        <dbReference type="EMBL" id="SQB35732.1"/>
    </source>
</evidence>
<dbReference type="EMBL" id="UAWC01000025">
    <property type="protein sequence ID" value="SQB35732.1"/>
    <property type="molecule type" value="Genomic_DNA"/>
</dbReference>
<dbReference type="Gene3D" id="3.30.460.10">
    <property type="entry name" value="Beta Polymerase, domain 2"/>
    <property type="match status" value="1"/>
</dbReference>
<protein>
    <submittedName>
        <fullName evidence="2">Nucleotidyltransferase</fullName>
        <ecNumber evidence="2">2.7.7.-</ecNumber>
    </submittedName>
</protein>
<dbReference type="CDD" id="cd05403">
    <property type="entry name" value="NT_KNTase_like"/>
    <property type="match status" value="1"/>
</dbReference>
<dbReference type="EC" id="2.7.7.-" evidence="2"/>
<accession>A0A240AEV5</accession>
<proteinExistence type="predicted"/>
<keyword evidence="2" id="KW-0808">Transferase</keyword>
<evidence type="ECO:0000259" key="1">
    <source>
        <dbReference type="Pfam" id="PF18765"/>
    </source>
</evidence>
<dbReference type="SUPFAM" id="SSF81301">
    <property type="entry name" value="Nucleotidyltransferase"/>
    <property type="match status" value="1"/>
</dbReference>
<dbReference type="InterPro" id="IPR041633">
    <property type="entry name" value="Polbeta"/>
</dbReference>
<sequence length="102" mass="11885">MKFGLTEKTYDLLIKTLSNYNEIEKVCVFGSRAMGNYKKGSDVDICIYGKLVTEKTISKLNVELNEELPIPYYFDIVYYDNIENNSLKEHIDRVGKVIFCRK</sequence>
<gene>
    <name evidence="2" type="ORF">NCTC13028_02132</name>
</gene>
<name>A0A240AEV5_CLOCO</name>
<dbReference type="AlphaFoldDB" id="A0A240AEV5"/>
<reference evidence="2 3" key="1">
    <citation type="submission" date="2018-06" db="EMBL/GenBank/DDBJ databases">
        <authorList>
            <consortium name="Pathogen Informatics"/>
            <person name="Doyle S."/>
        </authorList>
    </citation>
    <scope>NUCLEOTIDE SEQUENCE [LARGE SCALE GENOMIC DNA]</scope>
    <source>
        <strain evidence="2 3">NCTC13028</strain>
    </source>
</reference>
<organism evidence="2 3">
    <name type="scientific">Clostridium cochlearium</name>
    <dbReference type="NCBI Taxonomy" id="1494"/>
    <lineage>
        <taxon>Bacteria</taxon>
        <taxon>Bacillati</taxon>
        <taxon>Bacillota</taxon>
        <taxon>Clostridia</taxon>
        <taxon>Eubacteriales</taxon>
        <taxon>Clostridiaceae</taxon>
        <taxon>Clostridium</taxon>
    </lineage>
</organism>
<dbReference type="Proteomes" id="UP000250223">
    <property type="component" value="Unassembled WGS sequence"/>
</dbReference>
<feature type="domain" description="Polymerase beta nucleotidyltransferase" evidence="1">
    <location>
        <begin position="13"/>
        <end position="102"/>
    </location>
</feature>
<dbReference type="GO" id="GO:0016779">
    <property type="term" value="F:nucleotidyltransferase activity"/>
    <property type="evidence" value="ECO:0007669"/>
    <property type="project" value="UniProtKB-KW"/>
</dbReference>
<evidence type="ECO:0000313" key="3">
    <source>
        <dbReference type="Proteomes" id="UP000250223"/>
    </source>
</evidence>